<dbReference type="GO" id="GO:0004803">
    <property type="term" value="F:transposase activity"/>
    <property type="evidence" value="ECO:0007669"/>
    <property type="project" value="InterPro"/>
</dbReference>
<dbReference type="Pfam" id="PF13683">
    <property type="entry name" value="rve_3"/>
    <property type="match status" value="1"/>
</dbReference>
<dbReference type="Pfam" id="PF13276">
    <property type="entry name" value="HTH_21"/>
    <property type="match status" value="1"/>
</dbReference>
<dbReference type="AlphaFoldDB" id="A0AAW6X803"/>
<dbReference type="PANTHER" id="PTHR47515:SF1">
    <property type="entry name" value="BLR2054 PROTEIN"/>
    <property type="match status" value="1"/>
</dbReference>
<protein>
    <submittedName>
        <fullName evidence="4">IS3 family transposase</fullName>
    </submittedName>
</protein>
<dbReference type="Gene3D" id="1.10.10.60">
    <property type="entry name" value="Homeodomain-like"/>
    <property type="match status" value="1"/>
</dbReference>
<dbReference type="InterPro" id="IPR009057">
    <property type="entry name" value="Homeodomain-like_sf"/>
</dbReference>
<dbReference type="Gene3D" id="3.30.420.10">
    <property type="entry name" value="Ribonuclease H-like superfamily/Ribonuclease H"/>
    <property type="match status" value="1"/>
</dbReference>
<proteinExistence type="inferred from homology"/>
<dbReference type="EMBL" id="JARTLO010000030">
    <property type="protein sequence ID" value="MDK4768143.1"/>
    <property type="molecule type" value="Genomic_DNA"/>
</dbReference>
<evidence type="ECO:0000256" key="2">
    <source>
        <dbReference type="SAM" id="MobiDB-lite"/>
    </source>
</evidence>
<evidence type="ECO:0000259" key="3">
    <source>
        <dbReference type="PROSITE" id="PS50994"/>
    </source>
</evidence>
<dbReference type="Proteomes" id="UP001174748">
    <property type="component" value="Unassembled WGS sequence"/>
</dbReference>
<reference evidence="4" key="1">
    <citation type="submission" date="2023-01" db="EMBL/GenBank/DDBJ databases">
        <title>Genomic dissection of endemic carbapenem resistance: metallo-beta-lactamase gene dissemination through clonal, plasmid and integron transfer pathways.</title>
        <authorList>
            <person name="Macesic N."/>
        </authorList>
    </citation>
    <scope>NUCLEOTIDE SEQUENCE</scope>
    <source>
        <strain evidence="5">CPO382</strain>
        <strain evidence="4">CPO573</strain>
    </source>
</reference>
<evidence type="ECO:0000313" key="4">
    <source>
        <dbReference type="EMBL" id="MDK4768143.1"/>
    </source>
</evidence>
<dbReference type="InterPro" id="IPR001584">
    <property type="entry name" value="Integrase_cat-core"/>
</dbReference>
<dbReference type="NCBIfam" id="NF033516">
    <property type="entry name" value="transpos_IS3"/>
    <property type="match status" value="1"/>
</dbReference>
<dbReference type="SUPFAM" id="SSF46689">
    <property type="entry name" value="Homeodomain-like"/>
    <property type="match status" value="1"/>
</dbReference>
<evidence type="ECO:0000313" key="6">
    <source>
        <dbReference type="Proteomes" id="UP001173597"/>
    </source>
</evidence>
<dbReference type="InterPro" id="IPR036397">
    <property type="entry name" value="RNaseH_sf"/>
</dbReference>
<dbReference type="EMBL" id="JARTOI010000007">
    <property type="protein sequence ID" value="MDK5170201.1"/>
    <property type="molecule type" value="Genomic_DNA"/>
</dbReference>
<dbReference type="InterPro" id="IPR025948">
    <property type="entry name" value="HTH-like_dom"/>
</dbReference>
<dbReference type="Proteomes" id="UP001173597">
    <property type="component" value="Unassembled WGS sequence"/>
</dbReference>
<feature type="domain" description="Integrase catalytic" evidence="3">
    <location>
        <begin position="187"/>
        <end position="360"/>
    </location>
</feature>
<dbReference type="PROSITE" id="PS50994">
    <property type="entry name" value="INTEGRASE"/>
    <property type="match status" value="1"/>
</dbReference>
<sequence length="387" mass="44254">MRTSKYSEQQIIGFLNRATAGEPVAELCRKEGFSQPTFYKWRAKYGGLQVSEAVRLRELEGENAKLKKLLAEAMLDISALKGVFGVKPLAPQVRRDAARRMVQEHRLSERRACRLVGLSRNSYRHPPTVSADNQMLSERIKAVALVRRRFGYRRVHDVLRAEFPGVNHKRVYRLYRAADLAVRKRKKAKRPLGQRTPLVAANAVNAVWSMDFVSDSLCNARRIKCLAVADDFSHECVQMAVDFGMGGQYVTRLLDEAAQFRGYPQAVRTDNGPEFTSRAFLGWCQSHKIQHILIEPGRPMQNGYIESFNGKFRDECLNEHWFETLPQAREVIRAWVQDYNEVRPHSSIGRMPPRRFARLHRQQAGDAGSVQDPPANKVILQPRTLSE</sequence>
<dbReference type="GO" id="GO:0006313">
    <property type="term" value="P:DNA transposition"/>
    <property type="evidence" value="ECO:0007669"/>
    <property type="project" value="InterPro"/>
</dbReference>
<keyword evidence="7" id="KW-1185">Reference proteome</keyword>
<comment type="similarity">
    <text evidence="1">Belongs to the transposase 8 family.</text>
</comment>
<evidence type="ECO:0000313" key="5">
    <source>
        <dbReference type="EMBL" id="MDK5170201.1"/>
    </source>
</evidence>
<dbReference type="InterPro" id="IPR048020">
    <property type="entry name" value="Transpos_IS3"/>
</dbReference>
<accession>A0AAW6X803</accession>
<dbReference type="PANTHER" id="PTHR47515">
    <property type="entry name" value="LOW CALCIUM RESPONSE LOCUS PROTEIN T"/>
    <property type="match status" value="1"/>
</dbReference>
<name>A0AAW6X803_9GAMM</name>
<comment type="caution">
    <text evidence="4">The sequence shown here is derived from an EMBL/GenBank/DDBJ whole genome shotgun (WGS) entry which is preliminary data.</text>
</comment>
<dbReference type="InterPro" id="IPR012337">
    <property type="entry name" value="RNaseH-like_sf"/>
</dbReference>
<feature type="region of interest" description="Disordered" evidence="2">
    <location>
        <begin position="360"/>
        <end position="387"/>
    </location>
</feature>
<organism evidence="4 6">
    <name type="scientific">Serratia nevei</name>
    <dbReference type="NCBI Taxonomy" id="2703794"/>
    <lineage>
        <taxon>Bacteria</taxon>
        <taxon>Pseudomonadati</taxon>
        <taxon>Pseudomonadota</taxon>
        <taxon>Gammaproteobacteria</taxon>
        <taxon>Enterobacterales</taxon>
        <taxon>Yersiniaceae</taxon>
        <taxon>Serratia</taxon>
    </lineage>
</organism>
<dbReference type="GO" id="GO:0003677">
    <property type="term" value="F:DNA binding"/>
    <property type="evidence" value="ECO:0007669"/>
    <property type="project" value="InterPro"/>
</dbReference>
<evidence type="ECO:0000256" key="1">
    <source>
        <dbReference type="ARBA" id="ARBA00009964"/>
    </source>
</evidence>
<evidence type="ECO:0000313" key="7">
    <source>
        <dbReference type="Proteomes" id="UP001174748"/>
    </source>
</evidence>
<gene>
    <name evidence="4" type="ORF">P9854_20420</name>
    <name evidence="5" type="ORF">P9921_06885</name>
</gene>
<dbReference type="SUPFAM" id="SSF53098">
    <property type="entry name" value="Ribonuclease H-like"/>
    <property type="match status" value="1"/>
</dbReference>
<dbReference type="Pfam" id="PF01527">
    <property type="entry name" value="HTH_Tnp_1"/>
    <property type="match status" value="1"/>
</dbReference>
<dbReference type="InterPro" id="IPR002514">
    <property type="entry name" value="Transposase_8"/>
</dbReference>
<dbReference type="GO" id="GO:0015074">
    <property type="term" value="P:DNA integration"/>
    <property type="evidence" value="ECO:0007669"/>
    <property type="project" value="InterPro"/>
</dbReference>